<dbReference type="OrthoDB" id="2453346at2"/>
<proteinExistence type="predicted"/>
<evidence type="ECO:0000313" key="1">
    <source>
        <dbReference type="EMBL" id="KGR91556.1"/>
    </source>
</evidence>
<accession>A0A0A3J3N0</accession>
<evidence type="ECO:0008006" key="3">
    <source>
        <dbReference type="Google" id="ProtNLM"/>
    </source>
</evidence>
<dbReference type="Proteomes" id="UP000030595">
    <property type="component" value="Unassembled WGS sequence"/>
</dbReference>
<sequence>MRKIKIASITILFTFLLTGCAEKINEITEAISGINAAAERAANAITLDAQTVRNIEIEYKNKSFTVNELFTTILRDVQWEYEQKEEKQLLTIKGIWQEGLFNMYSITMEKKEKLKKEGKVIVQLEIVKNKILDNSTHVILEFNDEHLVEEKGKEALIHLFDYYINI</sequence>
<organism evidence="1 2">
    <name type="scientific">Ureibacillus massiliensis 4400831 = CIP 108448 = CCUG 49529</name>
    <dbReference type="NCBI Taxonomy" id="1211035"/>
    <lineage>
        <taxon>Bacteria</taxon>
        <taxon>Bacillati</taxon>
        <taxon>Bacillota</taxon>
        <taxon>Bacilli</taxon>
        <taxon>Bacillales</taxon>
        <taxon>Caryophanaceae</taxon>
        <taxon>Ureibacillus</taxon>
    </lineage>
</organism>
<dbReference type="eggNOG" id="ENOG5033IG4">
    <property type="taxonomic scope" value="Bacteria"/>
</dbReference>
<evidence type="ECO:0000313" key="2">
    <source>
        <dbReference type="Proteomes" id="UP000030595"/>
    </source>
</evidence>
<dbReference type="EMBL" id="JPVQ01000006">
    <property type="protein sequence ID" value="KGR91556.1"/>
    <property type="molecule type" value="Genomic_DNA"/>
</dbReference>
<dbReference type="PROSITE" id="PS51257">
    <property type="entry name" value="PROKAR_LIPOPROTEIN"/>
    <property type="match status" value="1"/>
</dbReference>
<dbReference type="AlphaFoldDB" id="A0A0A3J3N0"/>
<comment type="caution">
    <text evidence="1">The sequence shown here is derived from an EMBL/GenBank/DDBJ whole genome shotgun (WGS) entry which is preliminary data.</text>
</comment>
<keyword evidence="2" id="KW-1185">Reference proteome</keyword>
<dbReference type="RefSeq" id="WP_036173626.1">
    <property type="nucleotide sequence ID" value="NZ_AVCZ01000006.1"/>
</dbReference>
<protein>
    <recommendedName>
        <fullName evidence="3">23S rRNA methyltransferase</fullName>
    </recommendedName>
</protein>
<gene>
    <name evidence="1" type="ORF">CD30_05755</name>
</gene>
<reference evidence="1 2" key="1">
    <citation type="submission" date="2014-02" db="EMBL/GenBank/DDBJ databases">
        <title>Draft genome sequence of Lysinibacillus massiliensis CCUG 49529.</title>
        <authorList>
            <person name="Zhang F."/>
            <person name="Wang G."/>
            <person name="Zhang L."/>
        </authorList>
    </citation>
    <scope>NUCLEOTIDE SEQUENCE [LARGE SCALE GENOMIC DNA]</scope>
    <source>
        <strain evidence="1 2">CCUG 49529</strain>
    </source>
</reference>
<name>A0A0A3J3N0_9BACL</name>